<organism evidence="2 3">
    <name type="scientific">Pelotomaculum propionicicum</name>
    <dbReference type="NCBI Taxonomy" id="258475"/>
    <lineage>
        <taxon>Bacteria</taxon>
        <taxon>Bacillati</taxon>
        <taxon>Bacillota</taxon>
        <taxon>Clostridia</taxon>
        <taxon>Eubacteriales</taxon>
        <taxon>Desulfotomaculaceae</taxon>
        <taxon>Pelotomaculum</taxon>
    </lineage>
</organism>
<dbReference type="GO" id="GO:0044877">
    <property type="term" value="F:protein-containing complex binding"/>
    <property type="evidence" value="ECO:0007669"/>
    <property type="project" value="TreeGrafter"/>
</dbReference>
<gene>
    <name evidence="2" type="ORF">Pmgp_00503</name>
</gene>
<dbReference type="RefSeq" id="WP_134212384.1">
    <property type="nucleotide sequence ID" value="NZ_QFFZ01000003.1"/>
</dbReference>
<protein>
    <recommendedName>
        <fullName evidence="1">NAD(P)-binding domain-containing protein</fullName>
    </recommendedName>
</protein>
<dbReference type="SUPFAM" id="SSF51735">
    <property type="entry name" value="NAD(P)-binding Rossmann-fold domains"/>
    <property type="match status" value="1"/>
</dbReference>
<accession>A0A4Y7RY23</accession>
<dbReference type="PANTHER" id="PTHR12126">
    <property type="entry name" value="NADH-UBIQUINONE OXIDOREDUCTASE 39 KDA SUBUNIT-RELATED"/>
    <property type="match status" value="1"/>
</dbReference>
<feature type="domain" description="NAD(P)-binding" evidence="1">
    <location>
        <begin position="11"/>
        <end position="150"/>
    </location>
</feature>
<dbReference type="AlphaFoldDB" id="A0A4Y7RY23"/>
<sequence length="317" mass="35149">MDTPELYVVTGSLGYTGKYITSRLLSRGIGVKTLTAHPGRHNPFGDRISIAPFNFGNQRELIKSLRGASTFINTYWVRFAYGQVTYDSAVSNTLKLIKAAEEAGVRRFVHVSITNASESAPLPYFKGKGILETAIINSRMSHAIIRPTVIFGKEDILINNIAWLLRRFPVFAVPGPGSYKLQPVFVEDMADLVVSAAETNKNMVIDAVGPEIFTFNELVRLIREKVGSKARIVHIKPVLALFLTRLLGTVIKDVILTRDEVDGLMADYLISSGTPTCRTRLSDWLDQNASAVGTDYASELKRHYRKPKGNTRDTSTL</sequence>
<evidence type="ECO:0000313" key="2">
    <source>
        <dbReference type="EMBL" id="TEB13207.1"/>
    </source>
</evidence>
<evidence type="ECO:0000313" key="3">
    <source>
        <dbReference type="Proteomes" id="UP000297597"/>
    </source>
</evidence>
<dbReference type="PANTHER" id="PTHR12126:SF11">
    <property type="entry name" value="NADH DEHYDROGENASE [UBIQUINONE] 1 ALPHA SUBCOMPLEX SUBUNIT 9, MITOCHONDRIAL"/>
    <property type="match status" value="1"/>
</dbReference>
<dbReference type="InterPro" id="IPR036291">
    <property type="entry name" value="NAD(P)-bd_dom_sf"/>
</dbReference>
<dbReference type="InterPro" id="IPR051207">
    <property type="entry name" value="ComplexI_NDUFA9_subunit"/>
</dbReference>
<dbReference type="OrthoDB" id="244102at2"/>
<dbReference type="Pfam" id="PF13460">
    <property type="entry name" value="NAD_binding_10"/>
    <property type="match status" value="1"/>
</dbReference>
<dbReference type="Gene3D" id="3.40.50.720">
    <property type="entry name" value="NAD(P)-binding Rossmann-like Domain"/>
    <property type="match status" value="1"/>
</dbReference>
<dbReference type="Proteomes" id="UP000297597">
    <property type="component" value="Unassembled WGS sequence"/>
</dbReference>
<name>A0A4Y7RY23_9FIRM</name>
<dbReference type="EMBL" id="QFFZ01000003">
    <property type="protein sequence ID" value="TEB13207.1"/>
    <property type="molecule type" value="Genomic_DNA"/>
</dbReference>
<reference evidence="2 3" key="1">
    <citation type="journal article" date="2018" name="Environ. Microbiol.">
        <title>Novel energy conservation strategies and behaviour of Pelotomaculum schinkii driving syntrophic propionate catabolism.</title>
        <authorList>
            <person name="Hidalgo-Ahumada C.A.P."/>
            <person name="Nobu M.K."/>
            <person name="Narihiro T."/>
            <person name="Tamaki H."/>
            <person name="Liu W.T."/>
            <person name="Kamagata Y."/>
            <person name="Stams A.J.M."/>
            <person name="Imachi H."/>
            <person name="Sousa D.Z."/>
        </authorList>
    </citation>
    <scope>NUCLEOTIDE SEQUENCE [LARGE SCALE GENOMIC DNA]</scope>
    <source>
        <strain evidence="2 3">MGP</strain>
    </source>
</reference>
<dbReference type="InterPro" id="IPR016040">
    <property type="entry name" value="NAD(P)-bd_dom"/>
</dbReference>
<comment type="caution">
    <text evidence="2">The sequence shown here is derived from an EMBL/GenBank/DDBJ whole genome shotgun (WGS) entry which is preliminary data.</text>
</comment>
<proteinExistence type="predicted"/>
<evidence type="ECO:0000259" key="1">
    <source>
        <dbReference type="Pfam" id="PF13460"/>
    </source>
</evidence>
<keyword evidence="3" id="KW-1185">Reference proteome</keyword>